<keyword evidence="3" id="KW-1185">Reference proteome</keyword>
<dbReference type="PANTHER" id="PTHR21301:SF10">
    <property type="entry name" value="REVERSE TRANSCRIPTASE DOMAIN-CONTAINING PROTEIN"/>
    <property type="match status" value="1"/>
</dbReference>
<feature type="region of interest" description="Disordered" evidence="1">
    <location>
        <begin position="243"/>
        <end position="289"/>
    </location>
</feature>
<accession>A0A6J8DH82</accession>
<sequence>MLNHLPNNVEENTIIVSFDVVSLYTNIPHKYGIEASIYWIEKYKPELPNRINKEIIFEGLRFILQKNYFMFDNQMYRQKSGTAMGTKVAPILLPSNGIPRDPDVSEITTKFGHLVYKFLMENWKRYLDYCFILWNHSLDMLIEFKDLLNEINENIQFTMEYNSNQLPFLDILIIKNGTNIETDIFYKPTDSKQYLLFTSCHPKHTREPKMKNRRDDINFKVEKTGDYNLIVRSQGTDEIVDSEETTRTVHNDEPAYYTPSKHLSEVEDYTTQTSESPKNEPESLLETDKKKQIIHTLPNVPINRKNLLNHHELELLSDIIDRLTPTSVYYPDNLLTLELKNRKYRYWKTPPLVDERYTRDDVGERDRQITVLGNKHYFQETMCYQLDEHILKTEQFTQTDEELSWEDVSHKRKETKN</sequence>
<dbReference type="Proteomes" id="UP000507470">
    <property type="component" value="Unassembled WGS sequence"/>
</dbReference>
<reference evidence="2 3" key="1">
    <citation type="submission" date="2020-06" db="EMBL/GenBank/DDBJ databases">
        <authorList>
            <person name="Li R."/>
            <person name="Bekaert M."/>
        </authorList>
    </citation>
    <scope>NUCLEOTIDE SEQUENCE [LARGE SCALE GENOMIC DNA]</scope>
    <source>
        <strain evidence="3">wild</strain>
    </source>
</reference>
<gene>
    <name evidence="2" type="ORF">MCOR_40457</name>
</gene>
<feature type="compositionally biased region" description="Basic and acidic residues" evidence="1">
    <location>
        <begin position="244"/>
        <end position="253"/>
    </location>
</feature>
<proteinExistence type="predicted"/>
<dbReference type="EMBL" id="CACVKT020007264">
    <property type="protein sequence ID" value="CAC5406941.1"/>
    <property type="molecule type" value="Genomic_DNA"/>
</dbReference>
<organism evidence="2 3">
    <name type="scientific">Mytilus coruscus</name>
    <name type="common">Sea mussel</name>
    <dbReference type="NCBI Taxonomy" id="42192"/>
    <lineage>
        <taxon>Eukaryota</taxon>
        <taxon>Metazoa</taxon>
        <taxon>Spiralia</taxon>
        <taxon>Lophotrochozoa</taxon>
        <taxon>Mollusca</taxon>
        <taxon>Bivalvia</taxon>
        <taxon>Autobranchia</taxon>
        <taxon>Pteriomorphia</taxon>
        <taxon>Mytilida</taxon>
        <taxon>Mytiloidea</taxon>
        <taxon>Mytilidae</taxon>
        <taxon>Mytilinae</taxon>
        <taxon>Mytilus</taxon>
    </lineage>
</organism>
<protein>
    <recommendedName>
        <fullName evidence="4">Reverse transcriptase domain-containing protein</fullName>
    </recommendedName>
</protein>
<feature type="compositionally biased region" description="Basic and acidic residues" evidence="1">
    <location>
        <begin position="277"/>
        <end position="289"/>
    </location>
</feature>
<evidence type="ECO:0000313" key="3">
    <source>
        <dbReference type="Proteomes" id="UP000507470"/>
    </source>
</evidence>
<dbReference type="PANTHER" id="PTHR21301">
    <property type="entry name" value="REVERSE TRANSCRIPTASE"/>
    <property type="match status" value="1"/>
</dbReference>
<evidence type="ECO:0008006" key="4">
    <source>
        <dbReference type="Google" id="ProtNLM"/>
    </source>
</evidence>
<name>A0A6J8DH82_MYTCO</name>
<evidence type="ECO:0000313" key="2">
    <source>
        <dbReference type="EMBL" id="CAC5406941.1"/>
    </source>
</evidence>
<evidence type="ECO:0000256" key="1">
    <source>
        <dbReference type="SAM" id="MobiDB-lite"/>
    </source>
</evidence>
<dbReference type="AlphaFoldDB" id="A0A6J8DH82"/>
<dbReference type="OrthoDB" id="6128308at2759"/>